<dbReference type="InterPro" id="IPR009081">
    <property type="entry name" value="PP-bd_ACP"/>
</dbReference>
<gene>
    <name evidence="3" type="ORF">S01H4_24157</name>
</gene>
<accession>X1BH70</accession>
<dbReference type="Pfam" id="PF00550">
    <property type="entry name" value="PP-binding"/>
    <property type="match status" value="2"/>
</dbReference>
<dbReference type="PROSITE" id="PS50075">
    <property type="entry name" value="CARRIER"/>
    <property type="match status" value="2"/>
</dbReference>
<feature type="transmembrane region" description="Helical" evidence="1">
    <location>
        <begin position="55"/>
        <end position="75"/>
    </location>
</feature>
<name>X1BH70_9ZZZZ</name>
<keyword evidence="1" id="KW-1133">Transmembrane helix</keyword>
<evidence type="ECO:0000313" key="3">
    <source>
        <dbReference type="EMBL" id="GAG83448.1"/>
    </source>
</evidence>
<keyword evidence="1" id="KW-0472">Membrane</keyword>
<evidence type="ECO:0000256" key="1">
    <source>
        <dbReference type="SAM" id="Phobius"/>
    </source>
</evidence>
<dbReference type="EMBL" id="BART01011313">
    <property type="protein sequence ID" value="GAG83448.1"/>
    <property type="molecule type" value="Genomic_DNA"/>
</dbReference>
<dbReference type="Gene3D" id="3.40.47.10">
    <property type="match status" value="1"/>
</dbReference>
<dbReference type="SUPFAM" id="SSF53901">
    <property type="entry name" value="Thiolase-like"/>
    <property type="match status" value="1"/>
</dbReference>
<feature type="domain" description="Carrier" evidence="2">
    <location>
        <begin position="136"/>
        <end position="212"/>
    </location>
</feature>
<dbReference type="AlphaFoldDB" id="X1BH70"/>
<feature type="domain" description="Carrier" evidence="2">
    <location>
        <begin position="225"/>
        <end position="301"/>
    </location>
</feature>
<proteinExistence type="predicted"/>
<reference evidence="3" key="1">
    <citation type="journal article" date="2014" name="Front. Microbiol.">
        <title>High frequency of phylogenetically diverse reductive dehalogenase-homologous genes in deep subseafloor sedimentary metagenomes.</title>
        <authorList>
            <person name="Kawai M."/>
            <person name="Futagami T."/>
            <person name="Toyoda A."/>
            <person name="Takaki Y."/>
            <person name="Nishi S."/>
            <person name="Hori S."/>
            <person name="Arai W."/>
            <person name="Tsubouchi T."/>
            <person name="Morono Y."/>
            <person name="Uchiyama I."/>
            <person name="Ito T."/>
            <person name="Fujiyama A."/>
            <person name="Inagaki F."/>
            <person name="Takami H."/>
        </authorList>
    </citation>
    <scope>NUCLEOTIDE SEQUENCE</scope>
    <source>
        <strain evidence="3">Expedition CK06-06</strain>
    </source>
</reference>
<sequence length="301" mass="34463">TKGYTGHAMGAGIEEAVTIKSMEKGKIPPIANLNRIDPNYKKFNFSKGSNERKKYALRFAAGFGSQLAFVLFRLVSYNNRLGKIEYERWLQKIGGSMTNLFDDGRILKMKTERTKLVQTTTVSLKSKAIIQRSDTIEIINEIKQIIALKSGYDPIDIEETYDLEEDLGIDTVKQAEIFGEIREKWNLEVDDSFNMADYRTINDIVQMLNEFLDSDTTSNTVVFSPDNKQLEEKLIQIISEKTGYDTEDIDVKFDLEEDLGIDTVKQAEIFGEIRNYLKIPEDTEIDLAELKSIRDIIQKIQ</sequence>
<dbReference type="SUPFAM" id="SSF47336">
    <property type="entry name" value="ACP-like"/>
    <property type="match status" value="2"/>
</dbReference>
<dbReference type="GO" id="GO:0016746">
    <property type="term" value="F:acyltransferase activity"/>
    <property type="evidence" value="ECO:0007669"/>
    <property type="project" value="InterPro"/>
</dbReference>
<evidence type="ECO:0000259" key="2">
    <source>
        <dbReference type="PROSITE" id="PS50075"/>
    </source>
</evidence>
<feature type="non-terminal residue" evidence="3">
    <location>
        <position position="1"/>
    </location>
</feature>
<keyword evidence="1" id="KW-0812">Transmembrane</keyword>
<protein>
    <recommendedName>
        <fullName evidence="2">Carrier domain-containing protein</fullName>
    </recommendedName>
</protein>
<organism evidence="3">
    <name type="scientific">marine sediment metagenome</name>
    <dbReference type="NCBI Taxonomy" id="412755"/>
    <lineage>
        <taxon>unclassified sequences</taxon>
        <taxon>metagenomes</taxon>
        <taxon>ecological metagenomes</taxon>
    </lineage>
</organism>
<comment type="caution">
    <text evidence="3">The sequence shown here is derived from an EMBL/GenBank/DDBJ whole genome shotgun (WGS) entry which is preliminary data.</text>
</comment>
<dbReference type="InterPro" id="IPR016039">
    <property type="entry name" value="Thiolase-like"/>
</dbReference>
<feature type="non-terminal residue" evidence="3">
    <location>
        <position position="301"/>
    </location>
</feature>
<dbReference type="Gene3D" id="1.10.1200.10">
    <property type="entry name" value="ACP-like"/>
    <property type="match status" value="2"/>
</dbReference>
<dbReference type="InterPro" id="IPR036736">
    <property type="entry name" value="ACP-like_sf"/>
</dbReference>